<dbReference type="GO" id="GO:1990281">
    <property type="term" value="C:efflux pump complex"/>
    <property type="evidence" value="ECO:0007669"/>
    <property type="project" value="TreeGrafter"/>
</dbReference>
<evidence type="ECO:0000313" key="9">
    <source>
        <dbReference type="Proteomes" id="UP000292958"/>
    </source>
</evidence>
<protein>
    <submittedName>
        <fullName evidence="8">RND family efflux transporter MFP subunit</fullName>
    </submittedName>
</protein>
<evidence type="ECO:0000259" key="5">
    <source>
        <dbReference type="Pfam" id="PF25917"/>
    </source>
</evidence>
<feature type="region of interest" description="Disordered" evidence="2">
    <location>
        <begin position="1"/>
        <end position="25"/>
    </location>
</feature>
<dbReference type="GO" id="GO:0015562">
    <property type="term" value="F:efflux transmembrane transporter activity"/>
    <property type="evidence" value="ECO:0007669"/>
    <property type="project" value="TreeGrafter"/>
</dbReference>
<dbReference type="Pfam" id="PF25954">
    <property type="entry name" value="Beta-barrel_RND_2"/>
    <property type="match status" value="1"/>
</dbReference>
<dbReference type="Gene3D" id="2.40.420.20">
    <property type="match status" value="1"/>
</dbReference>
<evidence type="ECO:0000259" key="4">
    <source>
        <dbReference type="Pfam" id="PF25876"/>
    </source>
</evidence>
<dbReference type="Gene3D" id="2.40.50.100">
    <property type="match status" value="1"/>
</dbReference>
<name>A0A4Q7YE53_9BACT</name>
<reference evidence="8 9" key="1">
    <citation type="submission" date="2019-02" db="EMBL/GenBank/DDBJ databases">
        <title>Genomic Encyclopedia of Archaeal and Bacterial Type Strains, Phase II (KMG-II): from individual species to whole genera.</title>
        <authorList>
            <person name="Goeker M."/>
        </authorList>
    </citation>
    <scope>NUCLEOTIDE SEQUENCE [LARGE SCALE GENOMIC DNA]</scope>
    <source>
        <strain evidence="8 9">DSM 18101</strain>
    </source>
</reference>
<keyword evidence="3" id="KW-0812">Transmembrane</keyword>
<keyword evidence="3" id="KW-0472">Membrane</keyword>
<dbReference type="Pfam" id="PF25876">
    <property type="entry name" value="HH_MFP_RND"/>
    <property type="match status" value="1"/>
</dbReference>
<comment type="similarity">
    <text evidence="1">Belongs to the membrane fusion protein (MFP) (TC 8.A.1) family.</text>
</comment>
<feature type="compositionally biased region" description="Polar residues" evidence="2">
    <location>
        <begin position="1"/>
        <end position="19"/>
    </location>
</feature>
<comment type="caution">
    <text evidence="8">The sequence shown here is derived from an EMBL/GenBank/DDBJ whole genome shotgun (WGS) entry which is preliminary data.</text>
</comment>
<dbReference type="InterPro" id="IPR058637">
    <property type="entry name" value="YknX-like_C"/>
</dbReference>
<organism evidence="8 9">
    <name type="scientific">Edaphobacter modestus</name>
    <dbReference type="NCBI Taxonomy" id="388466"/>
    <lineage>
        <taxon>Bacteria</taxon>
        <taxon>Pseudomonadati</taxon>
        <taxon>Acidobacteriota</taxon>
        <taxon>Terriglobia</taxon>
        <taxon>Terriglobales</taxon>
        <taxon>Acidobacteriaceae</taxon>
        <taxon>Edaphobacter</taxon>
    </lineage>
</organism>
<evidence type="ECO:0000256" key="3">
    <source>
        <dbReference type="SAM" id="Phobius"/>
    </source>
</evidence>
<evidence type="ECO:0000259" key="6">
    <source>
        <dbReference type="Pfam" id="PF25954"/>
    </source>
</evidence>
<feature type="region of interest" description="Disordered" evidence="2">
    <location>
        <begin position="396"/>
        <end position="415"/>
    </location>
</feature>
<keyword evidence="9" id="KW-1185">Reference proteome</keyword>
<dbReference type="Pfam" id="PF25989">
    <property type="entry name" value="YknX_C"/>
    <property type="match status" value="1"/>
</dbReference>
<dbReference type="AlphaFoldDB" id="A0A4Q7YE53"/>
<feature type="domain" description="Multidrug resistance protein MdtA-like barrel-sandwich hybrid" evidence="5">
    <location>
        <begin position="101"/>
        <end position="231"/>
    </location>
</feature>
<dbReference type="InterPro" id="IPR006143">
    <property type="entry name" value="RND_pump_MFP"/>
</dbReference>
<proteinExistence type="inferred from homology"/>
<dbReference type="Gene3D" id="2.40.30.170">
    <property type="match status" value="1"/>
</dbReference>
<accession>A0A4Q7YE53</accession>
<dbReference type="InterPro" id="IPR058624">
    <property type="entry name" value="MdtA-like_HH"/>
</dbReference>
<dbReference type="OrthoDB" id="9806939at2"/>
<dbReference type="InterPro" id="IPR058792">
    <property type="entry name" value="Beta-barrel_RND_2"/>
</dbReference>
<sequence length="415" mass="44252">MSNAESDLNQASQNNSGQRPPNERQPLSRSLFVGLGVAALLLGVVIYSGIHQRAMAASNLGAATEHAAIAAVNVVEPNSGTALQELVLPGTTQAFIDTPIFARTSGYLKQWYFDIGTHVEKGKLLAVIETPELDQQLGQAQANLKSAQANEKLAEITATRWQNLLKTDSVSKQETDKAVQDLSARQATVESMIADVQRLEQLQSYEKVYAPFSGVITARNTDIGALINAGSGGAQGMATVPQELFHMAAVNRLRIFVSVPEIDSAAAQNGAKAPLTLDEFPGEKFEGTIVRNSDAIDLNSRTLNVEIDIDNRGGRIKPGAYVFVHLKLPDNSKKATSSLIVPANTLLFRSEGLRVGVVRGDHAELVPIKIGRDYGSTVEVVDGLKPADQVIVNPSDSITTGTPVRIDAPQAGGSK</sequence>
<evidence type="ECO:0000313" key="8">
    <source>
        <dbReference type="EMBL" id="RZU35248.1"/>
    </source>
</evidence>
<feature type="transmembrane region" description="Helical" evidence="3">
    <location>
        <begin position="31"/>
        <end position="50"/>
    </location>
</feature>
<dbReference type="SUPFAM" id="SSF111369">
    <property type="entry name" value="HlyD-like secretion proteins"/>
    <property type="match status" value="1"/>
</dbReference>
<dbReference type="InterPro" id="IPR058625">
    <property type="entry name" value="MdtA-like_BSH"/>
</dbReference>
<dbReference type="RefSeq" id="WP_130424523.1">
    <property type="nucleotide sequence ID" value="NZ_SHKW01000003.1"/>
</dbReference>
<keyword evidence="3" id="KW-1133">Transmembrane helix</keyword>
<dbReference type="Pfam" id="PF25917">
    <property type="entry name" value="BSH_RND"/>
    <property type="match status" value="1"/>
</dbReference>
<gene>
    <name evidence="8" type="ORF">BDD14_6011</name>
</gene>
<dbReference type="Proteomes" id="UP000292958">
    <property type="component" value="Unassembled WGS sequence"/>
</dbReference>
<dbReference type="PANTHER" id="PTHR30469:SF37">
    <property type="entry name" value="RAGD PROTEIN"/>
    <property type="match status" value="1"/>
</dbReference>
<feature type="domain" description="CusB-like beta-barrel" evidence="6">
    <location>
        <begin position="257"/>
        <end position="327"/>
    </location>
</feature>
<feature type="domain" description="YknX-like C-terminal permuted SH3-like" evidence="7">
    <location>
        <begin position="340"/>
        <end position="405"/>
    </location>
</feature>
<evidence type="ECO:0000259" key="7">
    <source>
        <dbReference type="Pfam" id="PF25989"/>
    </source>
</evidence>
<dbReference type="PANTHER" id="PTHR30469">
    <property type="entry name" value="MULTIDRUG RESISTANCE PROTEIN MDTA"/>
    <property type="match status" value="1"/>
</dbReference>
<evidence type="ECO:0000256" key="1">
    <source>
        <dbReference type="ARBA" id="ARBA00009477"/>
    </source>
</evidence>
<feature type="domain" description="Multidrug resistance protein MdtA-like alpha-helical hairpin" evidence="4">
    <location>
        <begin position="137"/>
        <end position="191"/>
    </location>
</feature>
<dbReference type="Gene3D" id="1.10.287.470">
    <property type="entry name" value="Helix hairpin bin"/>
    <property type="match status" value="1"/>
</dbReference>
<evidence type="ECO:0000256" key="2">
    <source>
        <dbReference type="SAM" id="MobiDB-lite"/>
    </source>
</evidence>
<dbReference type="NCBIfam" id="TIGR01730">
    <property type="entry name" value="RND_mfp"/>
    <property type="match status" value="1"/>
</dbReference>
<dbReference type="EMBL" id="SHKW01000003">
    <property type="protein sequence ID" value="RZU35248.1"/>
    <property type="molecule type" value="Genomic_DNA"/>
</dbReference>